<feature type="domain" description="Tyr recombinase" evidence="6">
    <location>
        <begin position="183"/>
        <end position="414"/>
    </location>
</feature>
<dbReference type="KEGG" id="cha:CHAB381_1561"/>
<dbReference type="Gene3D" id="1.10.150.130">
    <property type="match status" value="1"/>
</dbReference>
<evidence type="ECO:0000256" key="3">
    <source>
        <dbReference type="ARBA" id="ARBA00023125"/>
    </source>
</evidence>
<dbReference type="GO" id="GO:0006310">
    <property type="term" value="P:DNA recombination"/>
    <property type="evidence" value="ECO:0007669"/>
    <property type="project" value="UniProtKB-KW"/>
</dbReference>
<dbReference type="PANTHER" id="PTHR30349:SF64">
    <property type="entry name" value="PROPHAGE INTEGRASE INTD-RELATED"/>
    <property type="match status" value="1"/>
</dbReference>
<dbReference type="STRING" id="360107.CHAB381_1561"/>
<dbReference type="InterPro" id="IPR011010">
    <property type="entry name" value="DNA_brk_join_enz"/>
</dbReference>
<dbReference type="InterPro" id="IPR050090">
    <property type="entry name" value="Tyrosine_recombinase_XerCD"/>
</dbReference>
<keyword evidence="9" id="KW-1185">Reference proteome</keyword>
<evidence type="ECO:0000259" key="7">
    <source>
        <dbReference type="PROSITE" id="PS51900"/>
    </source>
</evidence>
<dbReference type="GO" id="GO:0003677">
    <property type="term" value="F:DNA binding"/>
    <property type="evidence" value="ECO:0007669"/>
    <property type="project" value="UniProtKB-UniRule"/>
</dbReference>
<evidence type="ECO:0000256" key="2">
    <source>
        <dbReference type="ARBA" id="ARBA00022908"/>
    </source>
</evidence>
<keyword evidence="3 5" id="KW-0238">DNA-binding</keyword>
<comment type="similarity">
    <text evidence="1">Belongs to the 'phage' integrase family.</text>
</comment>
<dbReference type="SUPFAM" id="SSF56349">
    <property type="entry name" value="DNA breaking-rejoining enzymes"/>
    <property type="match status" value="1"/>
</dbReference>
<evidence type="ECO:0000313" key="8">
    <source>
        <dbReference type="EMBL" id="ABS52295.1"/>
    </source>
</evidence>
<dbReference type="EMBL" id="CP000776">
    <property type="protein sequence ID" value="ABS52295.1"/>
    <property type="molecule type" value="Genomic_DNA"/>
</dbReference>
<feature type="domain" description="Core-binding (CB)" evidence="7">
    <location>
        <begin position="82"/>
        <end position="162"/>
    </location>
</feature>
<dbReference type="InterPro" id="IPR025269">
    <property type="entry name" value="SAM-like_dom"/>
</dbReference>
<dbReference type="PANTHER" id="PTHR30349">
    <property type="entry name" value="PHAGE INTEGRASE-RELATED"/>
    <property type="match status" value="1"/>
</dbReference>
<name>A7I3K0_CAMHC</name>
<dbReference type="InterPro" id="IPR013762">
    <property type="entry name" value="Integrase-like_cat_sf"/>
</dbReference>
<dbReference type="AlphaFoldDB" id="A7I3K0"/>
<sequence length="418" mass="48753">MKIVCKANKIYMRFTSNSKTIEKSLKMDVCEKNLKFVNDVLLPIFEKIRCERKIKTKKILYSGAKNIKKFDIKTHKIIRNPHTLGDFCTIVFDKISQNRKISTIKTAENAINRFFDFINDKKIADYKIYELQEIVTQMQKNLAASSIKTIFCYIKQAFNEALKNDIITKNPVNFVIFPKIVREKKEILTLDDVVKIFDNAGGELKNFGNRIFYGTRSGEILGLCADDFDFKNHKIIINKNQTRFGLTTPKNGKNRIIPLAKNLALFLKFDKSSIFKKYCDEKFRSKHDNASVSGDNKINFDNKIFDFKNNDDFYVSHFDGDFYCLTEKYDFDKKPLFTKDYFALRYEFDALLKHLGLKKYTFHTFRHTFASLLIENDVNPTFVAEILGHSNLNMLEKVYAHSIVSAKNLQKLNKALNF</sequence>
<dbReference type="Proteomes" id="UP000002407">
    <property type="component" value="Chromosome"/>
</dbReference>
<dbReference type="InterPro" id="IPR010998">
    <property type="entry name" value="Integrase_recombinase_N"/>
</dbReference>
<dbReference type="eggNOG" id="COG0582">
    <property type="taxonomic scope" value="Bacteria"/>
</dbReference>
<dbReference type="OrthoDB" id="5391994at2"/>
<protein>
    <submittedName>
        <fullName evidence="8">Putative site-specific recombinase, phage integrase family</fullName>
    </submittedName>
</protein>
<dbReference type="Pfam" id="PF13102">
    <property type="entry name" value="Phage_int_SAM_5"/>
    <property type="match status" value="1"/>
</dbReference>
<evidence type="ECO:0000256" key="5">
    <source>
        <dbReference type="PROSITE-ProRule" id="PRU01248"/>
    </source>
</evidence>
<dbReference type="Gene3D" id="1.10.443.10">
    <property type="entry name" value="Intergrase catalytic core"/>
    <property type="match status" value="1"/>
</dbReference>
<dbReference type="InterPro" id="IPR044068">
    <property type="entry name" value="CB"/>
</dbReference>
<proteinExistence type="inferred from homology"/>
<dbReference type="PROSITE" id="PS51900">
    <property type="entry name" value="CB"/>
    <property type="match status" value="1"/>
</dbReference>
<evidence type="ECO:0000259" key="6">
    <source>
        <dbReference type="PROSITE" id="PS51898"/>
    </source>
</evidence>
<dbReference type="HOGENOM" id="CLU_656697_0_0_7"/>
<evidence type="ECO:0000256" key="1">
    <source>
        <dbReference type="ARBA" id="ARBA00008857"/>
    </source>
</evidence>
<reference evidence="9" key="1">
    <citation type="submission" date="2007-07" db="EMBL/GenBank/DDBJ databases">
        <title>Complete genome sequence of Campylobacter hominis ATCC BAA-381, a commensal isolated from the human gastrointestinal tract.</title>
        <authorList>
            <person name="Fouts D.E."/>
            <person name="Mongodin E.F."/>
            <person name="Puiu D."/>
            <person name="Sebastian Y."/>
            <person name="Miller W.G."/>
            <person name="Mandrell R.E."/>
            <person name="Nelson K.E."/>
        </authorList>
    </citation>
    <scope>NUCLEOTIDE SEQUENCE [LARGE SCALE GENOMIC DNA]</scope>
    <source>
        <strain evidence="9">ATCC BAA-381 / LMG 19568 / NCTC 13146 / CH001A</strain>
    </source>
</reference>
<evidence type="ECO:0000313" key="9">
    <source>
        <dbReference type="Proteomes" id="UP000002407"/>
    </source>
</evidence>
<accession>A7I3K0</accession>
<organism evidence="8 9">
    <name type="scientific">Campylobacter hominis (strain ATCC BAA-381 / DSM 21671 / CCUG 45161 / LMG 19568 / NCTC 13146 / CH001A)</name>
    <dbReference type="NCBI Taxonomy" id="360107"/>
    <lineage>
        <taxon>Bacteria</taxon>
        <taxon>Pseudomonadati</taxon>
        <taxon>Campylobacterota</taxon>
        <taxon>Epsilonproteobacteria</taxon>
        <taxon>Campylobacterales</taxon>
        <taxon>Campylobacteraceae</taxon>
        <taxon>Campylobacter</taxon>
    </lineage>
</organism>
<dbReference type="InterPro" id="IPR002104">
    <property type="entry name" value="Integrase_catalytic"/>
</dbReference>
<keyword evidence="2" id="KW-0229">DNA integration</keyword>
<dbReference type="Pfam" id="PF00589">
    <property type="entry name" value="Phage_integrase"/>
    <property type="match status" value="1"/>
</dbReference>
<dbReference type="PROSITE" id="PS51898">
    <property type="entry name" value="TYR_RECOMBINASE"/>
    <property type="match status" value="1"/>
</dbReference>
<dbReference type="CDD" id="cd01189">
    <property type="entry name" value="INT_ICEBs1_C_like"/>
    <property type="match status" value="1"/>
</dbReference>
<evidence type="ECO:0000256" key="4">
    <source>
        <dbReference type="ARBA" id="ARBA00023172"/>
    </source>
</evidence>
<keyword evidence="4" id="KW-0233">DNA recombination</keyword>
<dbReference type="RefSeq" id="WP_012109396.1">
    <property type="nucleotide sequence ID" value="NC_009714.1"/>
</dbReference>
<dbReference type="GO" id="GO:0015074">
    <property type="term" value="P:DNA integration"/>
    <property type="evidence" value="ECO:0007669"/>
    <property type="project" value="UniProtKB-KW"/>
</dbReference>
<gene>
    <name evidence="8" type="ordered locus">CHAB381_1561</name>
</gene>